<keyword evidence="4 10" id="KW-0812">Transmembrane</keyword>
<dbReference type="GO" id="GO:0008654">
    <property type="term" value="P:phospholipid biosynthetic process"/>
    <property type="evidence" value="ECO:0007669"/>
    <property type="project" value="UniProtKB-KW"/>
</dbReference>
<accession>A0A402AFP7</accession>
<evidence type="ECO:0000256" key="6">
    <source>
        <dbReference type="ARBA" id="ARBA00023098"/>
    </source>
</evidence>
<evidence type="ECO:0000256" key="10">
    <source>
        <dbReference type="SAM" id="Phobius"/>
    </source>
</evidence>
<protein>
    <recommendedName>
        <fullName evidence="13">Glycerol-3-phosphate acyltransferase</fullName>
    </recommendedName>
</protein>
<dbReference type="PANTHER" id="PTHR30309">
    <property type="entry name" value="INNER MEMBRANE PROTEIN YGIH"/>
    <property type="match status" value="1"/>
</dbReference>
<dbReference type="Proteomes" id="UP000287188">
    <property type="component" value="Unassembled WGS sequence"/>
</dbReference>
<dbReference type="PANTHER" id="PTHR30309:SF0">
    <property type="entry name" value="GLYCEROL-3-PHOSPHATE ACYLTRANSFERASE-RELATED"/>
    <property type="match status" value="1"/>
</dbReference>
<keyword evidence="9" id="KW-1208">Phospholipid metabolism</keyword>
<evidence type="ECO:0000313" key="11">
    <source>
        <dbReference type="EMBL" id="GCE17937.1"/>
    </source>
</evidence>
<evidence type="ECO:0000313" key="12">
    <source>
        <dbReference type="Proteomes" id="UP000287188"/>
    </source>
</evidence>
<evidence type="ECO:0000256" key="9">
    <source>
        <dbReference type="ARBA" id="ARBA00023264"/>
    </source>
</evidence>
<evidence type="ECO:0000256" key="8">
    <source>
        <dbReference type="ARBA" id="ARBA00023209"/>
    </source>
</evidence>
<evidence type="ECO:0008006" key="13">
    <source>
        <dbReference type="Google" id="ProtNLM"/>
    </source>
</evidence>
<dbReference type="GO" id="GO:0005886">
    <property type="term" value="C:plasma membrane"/>
    <property type="evidence" value="ECO:0007669"/>
    <property type="project" value="InterPro"/>
</dbReference>
<evidence type="ECO:0000256" key="3">
    <source>
        <dbReference type="ARBA" id="ARBA00022679"/>
    </source>
</evidence>
<dbReference type="SMART" id="SM01207">
    <property type="entry name" value="G3P_acyltransf"/>
    <property type="match status" value="1"/>
</dbReference>
<sequence>MPNIIGSLVLTAIVAYLWGSIPAGYWMGKLLRGKDYDIRDHGSRKIGATNVQRTLGTGPALIVLVIDLSKGIGPALLATLVPLFNVGGWGILIAGLAALLGHCYPVFIGFKGAEAYLQALAYSWFAHH</sequence>
<organism evidence="11 12">
    <name type="scientific">Dictyobacter kobayashii</name>
    <dbReference type="NCBI Taxonomy" id="2014872"/>
    <lineage>
        <taxon>Bacteria</taxon>
        <taxon>Bacillati</taxon>
        <taxon>Chloroflexota</taxon>
        <taxon>Ktedonobacteria</taxon>
        <taxon>Ktedonobacterales</taxon>
        <taxon>Dictyobacteraceae</taxon>
        <taxon>Dictyobacter</taxon>
    </lineage>
</organism>
<comment type="caution">
    <text evidence="11">The sequence shown here is derived from an EMBL/GenBank/DDBJ whole genome shotgun (WGS) entry which is preliminary data.</text>
</comment>
<dbReference type="InterPro" id="IPR003811">
    <property type="entry name" value="G3P_acylTferase_PlsY"/>
</dbReference>
<keyword evidence="3" id="KW-0808">Transferase</keyword>
<dbReference type="EMBL" id="BIFS01000001">
    <property type="protein sequence ID" value="GCE17937.1"/>
    <property type="molecule type" value="Genomic_DNA"/>
</dbReference>
<dbReference type="Pfam" id="PF02660">
    <property type="entry name" value="G3P_acyltransf"/>
    <property type="match status" value="1"/>
</dbReference>
<gene>
    <name evidence="11" type="ORF">KDK_17370</name>
</gene>
<dbReference type="AlphaFoldDB" id="A0A402AFP7"/>
<feature type="transmembrane region" description="Helical" evidence="10">
    <location>
        <begin position="86"/>
        <end position="107"/>
    </location>
</feature>
<evidence type="ECO:0000256" key="2">
    <source>
        <dbReference type="ARBA" id="ARBA00022516"/>
    </source>
</evidence>
<keyword evidence="8" id="KW-0594">Phospholipid biosynthesis</keyword>
<evidence type="ECO:0000256" key="1">
    <source>
        <dbReference type="ARBA" id="ARBA00022475"/>
    </source>
</evidence>
<keyword evidence="12" id="KW-1185">Reference proteome</keyword>
<reference evidence="12" key="1">
    <citation type="submission" date="2018-12" db="EMBL/GenBank/DDBJ databases">
        <title>Tengunoibacter tsumagoiensis gen. nov., sp. nov., Dictyobacter kobayashii sp. nov., D. alpinus sp. nov., and D. joshuensis sp. nov. and description of Dictyobacteraceae fam. nov. within the order Ktedonobacterales isolated from Tengu-no-mugimeshi.</title>
        <authorList>
            <person name="Wang C.M."/>
            <person name="Zheng Y."/>
            <person name="Sakai Y."/>
            <person name="Toyoda A."/>
            <person name="Minakuchi Y."/>
            <person name="Abe K."/>
            <person name="Yokota A."/>
            <person name="Yabe S."/>
        </authorList>
    </citation>
    <scope>NUCLEOTIDE SEQUENCE [LARGE SCALE GENOMIC DNA]</scope>
    <source>
        <strain evidence="12">Uno11</strain>
    </source>
</reference>
<keyword evidence="1" id="KW-1003">Cell membrane</keyword>
<keyword evidence="7 10" id="KW-0472">Membrane</keyword>
<keyword evidence="6" id="KW-0443">Lipid metabolism</keyword>
<proteinExistence type="predicted"/>
<evidence type="ECO:0000256" key="5">
    <source>
        <dbReference type="ARBA" id="ARBA00022989"/>
    </source>
</evidence>
<dbReference type="GO" id="GO:0043772">
    <property type="term" value="F:acyl-phosphate glycerol-3-phosphate acyltransferase activity"/>
    <property type="evidence" value="ECO:0007669"/>
    <property type="project" value="InterPro"/>
</dbReference>
<keyword evidence="2" id="KW-0444">Lipid biosynthesis</keyword>
<name>A0A402AFP7_9CHLR</name>
<evidence type="ECO:0000256" key="4">
    <source>
        <dbReference type="ARBA" id="ARBA00022692"/>
    </source>
</evidence>
<evidence type="ECO:0000256" key="7">
    <source>
        <dbReference type="ARBA" id="ARBA00023136"/>
    </source>
</evidence>
<keyword evidence="5 10" id="KW-1133">Transmembrane helix</keyword>